<dbReference type="AlphaFoldDB" id="A0A926EUI5"/>
<protein>
    <submittedName>
        <fullName evidence="1">Nucleotidyltransferase family protein</fullName>
    </submittedName>
</protein>
<dbReference type="Proteomes" id="UP000601171">
    <property type="component" value="Unassembled WGS sequence"/>
</dbReference>
<comment type="caution">
    <text evidence="1">The sequence shown here is derived from an EMBL/GenBank/DDBJ whole genome shotgun (WGS) entry which is preliminary data.</text>
</comment>
<accession>A0A926EUI5</accession>
<dbReference type="RefSeq" id="WP_262428286.1">
    <property type="nucleotide sequence ID" value="NZ_JACRTG010000003.1"/>
</dbReference>
<dbReference type="PANTHER" id="PTHR39166:SF1">
    <property type="entry name" value="BLL1166 PROTEIN"/>
    <property type="match status" value="1"/>
</dbReference>
<dbReference type="InterPro" id="IPR009267">
    <property type="entry name" value="NTP_transf_6"/>
</dbReference>
<sequence length="209" mass="24954">MTLLEKENRLIDIIENSLHLQKVVSTLYEFKDEKCYIGAGAISQTSWNILTNRPVDYGIDDIDIVYYNSQNIEERYEKRIAEYLKYSLGEYPLWLDVKNEARVHLWYKEKFGYDIEPYKSIEDAIDTWPTTATSLAIRKISEKSWEIYAPFGLQDIFEMNVIANNRQITKEIYAKKVKKWIQKWPELNVFEWSNKIIPFVDNKKIYVEK</sequence>
<dbReference type="Pfam" id="PF06042">
    <property type="entry name" value="NTP_transf_6"/>
    <property type="match status" value="1"/>
</dbReference>
<name>A0A926EUI5_9FIRM</name>
<proteinExistence type="predicted"/>
<dbReference type="PANTHER" id="PTHR39166">
    <property type="entry name" value="BLL1166 PROTEIN"/>
    <property type="match status" value="1"/>
</dbReference>
<dbReference type="EMBL" id="JACRTG010000003">
    <property type="protein sequence ID" value="MBC8586822.1"/>
    <property type="molecule type" value="Genomic_DNA"/>
</dbReference>
<organism evidence="1 2">
    <name type="scientific">Paratissierella segnis</name>
    <dbReference type="NCBI Taxonomy" id="2763679"/>
    <lineage>
        <taxon>Bacteria</taxon>
        <taxon>Bacillati</taxon>
        <taxon>Bacillota</taxon>
        <taxon>Tissierellia</taxon>
        <taxon>Tissierellales</taxon>
        <taxon>Tissierellaceae</taxon>
        <taxon>Paratissierella</taxon>
    </lineage>
</organism>
<gene>
    <name evidence="1" type="ORF">H8707_01025</name>
</gene>
<evidence type="ECO:0000313" key="2">
    <source>
        <dbReference type="Proteomes" id="UP000601171"/>
    </source>
</evidence>
<keyword evidence="2" id="KW-1185">Reference proteome</keyword>
<evidence type="ECO:0000313" key="1">
    <source>
        <dbReference type="EMBL" id="MBC8586822.1"/>
    </source>
</evidence>
<reference evidence="1" key="1">
    <citation type="submission" date="2020-08" db="EMBL/GenBank/DDBJ databases">
        <title>Genome public.</title>
        <authorList>
            <person name="Liu C."/>
            <person name="Sun Q."/>
        </authorList>
    </citation>
    <scope>NUCLEOTIDE SEQUENCE</scope>
    <source>
        <strain evidence="1">BX21</strain>
    </source>
</reference>